<protein>
    <submittedName>
        <fullName evidence="2">Tripartite tricarboxylate transporter TctB family protein</fullName>
    </submittedName>
</protein>
<dbReference type="EMBL" id="FNEI01000009">
    <property type="protein sequence ID" value="SDJ28943.1"/>
    <property type="molecule type" value="Genomic_DNA"/>
</dbReference>
<dbReference type="STRING" id="1045773.SAMN05216555_10929"/>
<accession>A0A1G8SIG2</accession>
<evidence type="ECO:0000313" key="3">
    <source>
        <dbReference type="Proteomes" id="UP000182130"/>
    </source>
</evidence>
<sequence length="167" mass="17283">MTTESLMAKPGTKGRIAKSVLAGIGAFVVVGVYALVSSLGLGLWTSLGPGPGLFPFAMGALLVAMSVLWLLQELRRPSETPGGADLGLVIAVVVSLAVLAAVLDLIGFQLGMFLFLMFHLKVRGHRGWPSSLIIALAGSVGAFYAFNYGLNVTLPAAGIPFLNSIGL</sequence>
<gene>
    <name evidence="2" type="ORF">SAMN05216555_10929</name>
</gene>
<dbReference type="RefSeq" id="WP_074589348.1">
    <property type="nucleotide sequence ID" value="NZ_FNEI01000009.1"/>
</dbReference>
<evidence type="ECO:0000313" key="2">
    <source>
        <dbReference type="EMBL" id="SDJ28943.1"/>
    </source>
</evidence>
<organism evidence="2 3">
    <name type="scientific">Arthrobacter cupressi</name>
    <dbReference type="NCBI Taxonomy" id="1045773"/>
    <lineage>
        <taxon>Bacteria</taxon>
        <taxon>Bacillati</taxon>
        <taxon>Actinomycetota</taxon>
        <taxon>Actinomycetes</taxon>
        <taxon>Micrococcales</taxon>
        <taxon>Micrococcaceae</taxon>
        <taxon>Arthrobacter</taxon>
    </lineage>
</organism>
<dbReference type="Pfam" id="PF07331">
    <property type="entry name" value="TctB"/>
    <property type="match status" value="1"/>
</dbReference>
<evidence type="ECO:0000259" key="1">
    <source>
        <dbReference type="Pfam" id="PF07331"/>
    </source>
</evidence>
<dbReference type="Proteomes" id="UP000182130">
    <property type="component" value="Unassembled WGS sequence"/>
</dbReference>
<dbReference type="OrthoDB" id="4950333at2"/>
<name>A0A1G8SIG2_9MICC</name>
<dbReference type="AlphaFoldDB" id="A0A1G8SIG2"/>
<reference evidence="3" key="1">
    <citation type="submission" date="2016-10" db="EMBL/GenBank/DDBJ databases">
        <authorList>
            <person name="Varghese N."/>
            <person name="Submissions S."/>
        </authorList>
    </citation>
    <scope>NUCLEOTIDE SEQUENCE [LARGE SCALE GENOMIC DNA]</scope>
    <source>
        <strain evidence="3">CGMCC 1.10783</strain>
    </source>
</reference>
<feature type="domain" description="DUF1468" evidence="1">
    <location>
        <begin position="22"/>
        <end position="155"/>
    </location>
</feature>
<proteinExistence type="predicted"/>
<keyword evidence="3" id="KW-1185">Reference proteome</keyword>
<dbReference type="InterPro" id="IPR009936">
    <property type="entry name" value="DUF1468"/>
</dbReference>